<evidence type="ECO:0000259" key="4">
    <source>
        <dbReference type="PROSITE" id="PS50054"/>
    </source>
</evidence>
<feature type="domain" description="Tyrosine-protein phosphatase" evidence="4">
    <location>
        <begin position="160"/>
        <end position="302"/>
    </location>
</feature>
<dbReference type="InterPro" id="IPR029021">
    <property type="entry name" value="Prot-tyrosine_phosphatase-like"/>
</dbReference>
<comment type="caution">
    <text evidence="6">The sequence shown here is derived from an EMBL/GenBank/DDBJ whole genome shotgun (WGS) entry which is preliminary data.</text>
</comment>
<gene>
    <name evidence="6" type="ORF">E3N88_38446</name>
</gene>
<feature type="region of interest" description="Disordered" evidence="3">
    <location>
        <begin position="105"/>
        <end position="129"/>
    </location>
</feature>
<dbReference type="Proteomes" id="UP000326396">
    <property type="component" value="Linkage Group LG8"/>
</dbReference>
<dbReference type="AlphaFoldDB" id="A0A5N6LU24"/>
<organism evidence="6 7">
    <name type="scientific">Mikania micrantha</name>
    <name type="common">bitter vine</name>
    <dbReference type="NCBI Taxonomy" id="192012"/>
    <lineage>
        <taxon>Eukaryota</taxon>
        <taxon>Viridiplantae</taxon>
        <taxon>Streptophyta</taxon>
        <taxon>Embryophyta</taxon>
        <taxon>Tracheophyta</taxon>
        <taxon>Spermatophyta</taxon>
        <taxon>Magnoliopsida</taxon>
        <taxon>eudicotyledons</taxon>
        <taxon>Gunneridae</taxon>
        <taxon>Pentapetalae</taxon>
        <taxon>asterids</taxon>
        <taxon>campanulids</taxon>
        <taxon>Asterales</taxon>
        <taxon>Asteraceae</taxon>
        <taxon>Asteroideae</taxon>
        <taxon>Heliantheae alliance</taxon>
        <taxon>Eupatorieae</taxon>
        <taxon>Mikania</taxon>
    </lineage>
</organism>
<dbReference type="InterPro" id="IPR020422">
    <property type="entry name" value="TYR_PHOSPHATASE_DUAL_dom"/>
</dbReference>
<dbReference type="Pfam" id="PF25466">
    <property type="entry name" value="MPK1_gelsolin_C"/>
    <property type="match status" value="1"/>
</dbReference>
<evidence type="ECO:0000256" key="1">
    <source>
        <dbReference type="ARBA" id="ARBA00022801"/>
    </source>
</evidence>
<feature type="region of interest" description="Disordered" evidence="3">
    <location>
        <begin position="370"/>
        <end position="401"/>
    </location>
</feature>
<dbReference type="EMBL" id="SZYD01000018">
    <property type="protein sequence ID" value="KAD2805069.1"/>
    <property type="molecule type" value="Genomic_DNA"/>
</dbReference>
<dbReference type="InterPro" id="IPR000387">
    <property type="entry name" value="Tyr_Pase_dom"/>
</dbReference>
<dbReference type="PROSITE" id="PS50054">
    <property type="entry name" value="TYR_PHOSPHATASE_DUAL"/>
    <property type="match status" value="1"/>
</dbReference>
<reference evidence="6 7" key="1">
    <citation type="submission" date="2019-05" db="EMBL/GenBank/DDBJ databases">
        <title>Mikania micrantha, genome provides insights into the molecular mechanism of rapid growth.</title>
        <authorList>
            <person name="Liu B."/>
        </authorList>
    </citation>
    <scope>NUCLEOTIDE SEQUENCE [LARGE SCALE GENOMIC DNA]</scope>
    <source>
        <strain evidence="6">NLD-2019</strain>
        <tissue evidence="6">Leaf</tissue>
    </source>
</reference>
<evidence type="ECO:0000256" key="2">
    <source>
        <dbReference type="ARBA" id="ARBA00022912"/>
    </source>
</evidence>
<dbReference type="CDD" id="cd14498">
    <property type="entry name" value="DSP"/>
    <property type="match status" value="1"/>
</dbReference>
<evidence type="ECO:0000256" key="3">
    <source>
        <dbReference type="SAM" id="MobiDB-lite"/>
    </source>
</evidence>
<dbReference type="SUPFAM" id="SSF52799">
    <property type="entry name" value="(Phosphotyrosine protein) phosphatases II"/>
    <property type="match status" value="1"/>
</dbReference>
<dbReference type="Pfam" id="PF00782">
    <property type="entry name" value="DSPc"/>
    <property type="match status" value="1"/>
</dbReference>
<keyword evidence="2" id="KW-0904">Protein phosphatase</keyword>
<dbReference type="GO" id="GO:0004721">
    <property type="term" value="F:phosphoprotein phosphatase activity"/>
    <property type="evidence" value="ECO:0007669"/>
    <property type="project" value="UniProtKB-KW"/>
</dbReference>
<dbReference type="PANTHER" id="PTHR46381">
    <property type="entry name" value="MKPA PROTEIN"/>
    <property type="match status" value="1"/>
</dbReference>
<feature type="region of interest" description="Disordered" evidence="3">
    <location>
        <begin position="1"/>
        <end position="88"/>
    </location>
</feature>
<dbReference type="PANTHER" id="PTHR46381:SF4">
    <property type="entry name" value="PROTEIN-TYROSINE-PHOSPHATASE MKP1"/>
    <property type="match status" value="1"/>
</dbReference>
<dbReference type="SMART" id="SM00195">
    <property type="entry name" value="DSPc"/>
    <property type="match status" value="1"/>
</dbReference>
<feature type="compositionally biased region" description="Low complexity" evidence="3">
    <location>
        <begin position="38"/>
        <end position="49"/>
    </location>
</feature>
<dbReference type="InterPro" id="IPR057528">
    <property type="entry name" value="MPK1_C"/>
</dbReference>
<accession>A0A5N6LU24</accession>
<evidence type="ECO:0000313" key="6">
    <source>
        <dbReference type="EMBL" id="KAD2805069.1"/>
    </source>
</evidence>
<protein>
    <recommendedName>
        <fullName evidence="8">Protein-tyrosine-phosphatase</fullName>
    </recommendedName>
</protein>
<feature type="compositionally biased region" description="Polar residues" evidence="3">
    <location>
        <begin position="118"/>
        <end position="128"/>
    </location>
</feature>
<dbReference type="InterPro" id="IPR000340">
    <property type="entry name" value="Dual-sp_phosphatase_cat-dom"/>
</dbReference>
<proteinExistence type="predicted"/>
<evidence type="ECO:0008006" key="8">
    <source>
        <dbReference type="Google" id="ProtNLM"/>
    </source>
</evidence>
<keyword evidence="7" id="KW-1185">Reference proteome</keyword>
<evidence type="ECO:0000313" key="7">
    <source>
        <dbReference type="Proteomes" id="UP000326396"/>
    </source>
</evidence>
<dbReference type="PROSITE" id="PS00383">
    <property type="entry name" value="TYR_PHOSPHATASE_1"/>
    <property type="match status" value="1"/>
</dbReference>
<dbReference type="Gene3D" id="3.90.190.10">
    <property type="entry name" value="Protein tyrosine phosphatase superfamily"/>
    <property type="match status" value="1"/>
</dbReference>
<dbReference type="OrthoDB" id="165342at2759"/>
<feature type="domain" description="Tyrosine specific protein phosphatases" evidence="5">
    <location>
        <begin position="219"/>
        <end position="280"/>
    </location>
</feature>
<sequence length="750" mass="82603">MVGKEDESGGDGGNCDSGSGASRLNNPVSGNRKMYWRSASWSSSHVSLPPLVPDSVKDGGDLNAGNGSQNYRRPAPLTPRSNSKGRSCLPPLAIARRSLEEWPRAGSDDIGEWPIPSTPSGRDSNNNGERLKLDLSSIQRIPDRNPGLVRRDKIAFFDKECSKVAEHIFLGGDAVARDKDILKQHKITHILNCVGFVCPEYFKGNFIYRTLWLQDSPSEDITSILYDVFDYFEDVRDQGGRVFVHCCQGVSRSTSLVIAYRMWREGQSFDDAFQYVKAAREIADPNMGFACQLLQCQKRVHAFPLSPSSLLRLYRIAPHSSYDPLHLVPKMLNVPSPGALDSRGAFIMHIPSTIFIWVVLLGSEKHADSPSKPVISSSTSSLSSSSSSLSPSFSSASSPDSLSSDSTISFKCYSDSPVASPSVSSYTDALSSTVSTLSNISLGPTKLSPHSISKSSDFIDVNFTSTNSCSQSVLSPSKRSLLSIAERRGGTPKCLKLPTPSDDAQGQDACLAIELNKDFVIELKEKGPDKESVQDSCSSCFDKGDGVDCDQIANVLQGNGSSKRKDGESAKYNAKVVVLEWPSLENIIKFCSGEMDASRMYIFVIPNPDSDLEKDGDSVVYIWVGKAFRHDGWNLLDTNKKLAELPDLSMKDVIKKVLSELGLSKDVHVKPPGGAGSLNFPVCHFCWVQLQPILTRSILVLRQYSSERGWKMSKVMWQFPVFTLTNWFYLYPDIEFDGYYLYCNFSPYPV</sequence>
<dbReference type="PROSITE" id="PS50056">
    <property type="entry name" value="TYR_PHOSPHATASE_2"/>
    <property type="match status" value="1"/>
</dbReference>
<keyword evidence="1" id="KW-0378">Hydrolase</keyword>
<dbReference type="InterPro" id="IPR016130">
    <property type="entry name" value="Tyr_Pase_AS"/>
</dbReference>
<name>A0A5N6LU24_9ASTR</name>
<evidence type="ECO:0000259" key="5">
    <source>
        <dbReference type="PROSITE" id="PS50056"/>
    </source>
</evidence>